<comment type="similarity">
    <text evidence="4 14">Belongs to the peptidase M24B family.</text>
</comment>
<dbReference type="GeneID" id="54475307"/>
<dbReference type="RefSeq" id="XP_033587013.1">
    <property type="nucleotide sequence ID" value="XM_033734305.1"/>
</dbReference>
<dbReference type="EC" id="3.4.11.9" evidence="5"/>
<dbReference type="GO" id="GO:0030145">
    <property type="term" value="F:manganese ion binding"/>
    <property type="evidence" value="ECO:0007669"/>
    <property type="project" value="InterPro"/>
</dbReference>
<comment type="cofactor">
    <cofactor evidence="2">
        <name>Mn(2+)</name>
        <dbReference type="ChEBI" id="CHEBI:29035"/>
    </cofactor>
</comment>
<name>A0A6A6PLV0_9PEZI</name>
<comment type="catalytic activity">
    <reaction evidence="1">
        <text>Release of any N-terminal amino acid, including proline, that is linked to proline, even from a dipeptide or tripeptide.</text>
        <dbReference type="EC" id="3.4.11.9"/>
    </reaction>
</comment>
<dbReference type="GO" id="GO:0070006">
    <property type="term" value="F:metalloaminopeptidase activity"/>
    <property type="evidence" value="ECO:0007669"/>
    <property type="project" value="InterPro"/>
</dbReference>
<dbReference type="SUPFAM" id="SSF55920">
    <property type="entry name" value="Creatinase/aminopeptidase"/>
    <property type="match status" value="1"/>
</dbReference>
<dbReference type="SMART" id="SM01011">
    <property type="entry name" value="AMP_N"/>
    <property type="match status" value="1"/>
</dbReference>
<accession>A0A6A6PLV0</accession>
<evidence type="ECO:0000313" key="16">
    <source>
        <dbReference type="EMBL" id="KAF2480443.1"/>
    </source>
</evidence>
<evidence type="ECO:0000256" key="7">
    <source>
        <dbReference type="ARBA" id="ARBA00022670"/>
    </source>
</evidence>
<organism evidence="16 17">
    <name type="scientific">Neohortaea acidophila</name>
    <dbReference type="NCBI Taxonomy" id="245834"/>
    <lineage>
        <taxon>Eukaryota</taxon>
        <taxon>Fungi</taxon>
        <taxon>Dikarya</taxon>
        <taxon>Ascomycota</taxon>
        <taxon>Pezizomycotina</taxon>
        <taxon>Dothideomycetes</taxon>
        <taxon>Dothideomycetidae</taxon>
        <taxon>Mycosphaerellales</taxon>
        <taxon>Teratosphaeriaceae</taxon>
        <taxon>Neohortaea</taxon>
    </lineage>
</organism>
<keyword evidence="8 14" id="KW-0479">Metal-binding</keyword>
<evidence type="ECO:0000256" key="6">
    <source>
        <dbReference type="ARBA" id="ARBA00022438"/>
    </source>
</evidence>
<dbReference type="InterPro" id="IPR000994">
    <property type="entry name" value="Pept_M24"/>
</dbReference>
<keyword evidence="7" id="KW-0645">Protease</keyword>
<comment type="function">
    <text evidence="3">Catalyzes the removal of a penultimate prolyl residue from the N-termini of peptides.</text>
</comment>
<protein>
    <recommendedName>
        <fullName evidence="5">Xaa-Pro aminopeptidase</fullName>
        <ecNumber evidence="5">3.4.11.9</ecNumber>
    </recommendedName>
    <alternativeName>
        <fullName evidence="12">Aminoacylproline aminopeptidase</fullName>
    </alternativeName>
    <alternativeName>
        <fullName evidence="13">Prolidase</fullName>
    </alternativeName>
</protein>
<keyword evidence="11" id="KW-0464">Manganese</keyword>
<dbReference type="Pfam" id="PF00557">
    <property type="entry name" value="Peptidase_M24"/>
    <property type="match status" value="1"/>
</dbReference>
<dbReference type="InterPro" id="IPR007865">
    <property type="entry name" value="Aminopep_P_N"/>
</dbReference>
<evidence type="ECO:0000256" key="4">
    <source>
        <dbReference type="ARBA" id="ARBA00008766"/>
    </source>
</evidence>
<evidence type="ECO:0000256" key="11">
    <source>
        <dbReference type="ARBA" id="ARBA00023211"/>
    </source>
</evidence>
<feature type="domain" description="Aminopeptidase P N-terminal" evidence="15">
    <location>
        <begin position="25"/>
        <end position="163"/>
    </location>
</feature>
<evidence type="ECO:0000256" key="2">
    <source>
        <dbReference type="ARBA" id="ARBA00001936"/>
    </source>
</evidence>
<evidence type="ECO:0000256" key="14">
    <source>
        <dbReference type="RuleBase" id="RU000590"/>
    </source>
</evidence>
<dbReference type="GO" id="GO:0006508">
    <property type="term" value="P:proteolysis"/>
    <property type="evidence" value="ECO:0007669"/>
    <property type="project" value="UniProtKB-KW"/>
</dbReference>
<evidence type="ECO:0000256" key="12">
    <source>
        <dbReference type="ARBA" id="ARBA00030849"/>
    </source>
</evidence>
<keyword evidence="9" id="KW-0378">Hydrolase</keyword>
<keyword evidence="10" id="KW-0482">Metalloprotease</keyword>
<evidence type="ECO:0000256" key="3">
    <source>
        <dbReference type="ARBA" id="ARBA00002443"/>
    </source>
</evidence>
<evidence type="ECO:0000259" key="15">
    <source>
        <dbReference type="SMART" id="SM01011"/>
    </source>
</evidence>
<dbReference type="Proteomes" id="UP000799767">
    <property type="component" value="Unassembled WGS sequence"/>
</dbReference>
<dbReference type="Gene3D" id="3.40.350.10">
    <property type="entry name" value="Creatinase/prolidase N-terminal domain"/>
    <property type="match status" value="1"/>
</dbReference>
<dbReference type="EMBL" id="MU001639">
    <property type="protein sequence ID" value="KAF2480443.1"/>
    <property type="molecule type" value="Genomic_DNA"/>
</dbReference>
<dbReference type="InterPro" id="IPR052433">
    <property type="entry name" value="X-Pro_dipept-like"/>
</dbReference>
<evidence type="ECO:0000313" key="17">
    <source>
        <dbReference type="Proteomes" id="UP000799767"/>
    </source>
</evidence>
<dbReference type="AlphaFoldDB" id="A0A6A6PLV0"/>
<evidence type="ECO:0000256" key="1">
    <source>
        <dbReference type="ARBA" id="ARBA00001424"/>
    </source>
</evidence>
<dbReference type="OrthoDB" id="10261878at2759"/>
<dbReference type="InterPro" id="IPR001131">
    <property type="entry name" value="Peptidase_M24B_aminopep-P_CS"/>
</dbReference>
<dbReference type="InterPro" id="IPR029149">
    <property type="entry name" value="Creatin/AminoP/Spt16_N"/>
</dbReference>
<keyword evidence="17" id="KW-1185">Reference proteome</keyword>
<evidence type="ECO:0000256" key="5">
    <source>
        <dbReference type="ARBA" id="ARBA00012574"/>
    </source>
</evidence>
<proteinExistence type="inferred from homology"/>
<dbReference type="Gene3D" id="3.90.230.10">
    <property type="entry name" value="Creatinase/methionine aminopeptidase superfamily"/>
    <property type="match status" value="1"/>
</dbReference>
<gene>
    <name evidence="16" type="ORF">BDY17DRAFT_301790</name>
</gene>
<dbReference type="Pfam" id="PF05195">
    <property type="entry name" value="AMP_N"/>
    <property type="match status" value="1"/>
</dbReference>
<evidence type="ECO:0000256" key="13">
    <source>
        <dbReference type="ARBA" id="ARBA00032413"/>
    </source>
</evidence>
<keyword evidence="6" id="KW-0031">Aminopeptidase</keyword>
<evidence type="ECO:0000256" key="8">
    <source>
        <dbReference type="ARBA" id="ARBA00022723"/>
    </source>
</evidence>
<dbReference type="PANTHER" id="PTHR43226">
    <property type="entry name" value="XAA-PRO AMINOPEPTIDASE 3"/>
    <property type="match status" value="1"/>
</dbReference>
<reference evidence="16" key="1">
    <citation type="journal article" date="2020" name="Stud. Mycol.">
        <title>101 Dothideomycetes genomes: a test case for predicting lifestyles and emergence of pathogens.</title>
        <authorList>
            <person name="Haridas S."/>
            <person name="Albert R."/>
            <person name="Binder M."/>
            <person name="Bloem J."/>
            <person name="Labutti K."/>
            <person name="Salamov A."/>
            <person name="Andreopoulos B."/>
            <person name="Baker S."/>
            <person name="Barry K."/>
            <person name="Bills G."/>
            <person name="Bluhm B."/>
            <person name="Cannon C."/>
            <person name="Castanera R."/>
            <person name="Culley D."/>
            <person name="Daum C."/>
            <person name="Ezra D."/>
            <person name="Gonzalez J."/>
            <person name="Henrissat B."/>
            <person name="Kuo A."/>
            <person name="Liang C."/>
            <person name="Lipzen A."/>
            <person name="Lutzoni F."/>
            <person name="Magnuson J."/>
            <person name="Mondo S."/>
            <person name="Nolan M."/>
            <person name="Ohm R."/>
            <person name="Pangilinan J."/>
            <person name="Park H.-J."/>
            <person name="Ramirez L."/>
            <person name="Alfaro M."/>
            <person name="Sun H."/>
            <person name="Tritt A."/>
            <person name="Yoshinaga Y."/>
            <person name="Zwiers L.-H."/>
            <person name="Turgeon B."/>
            <person name="Goodwin S."/>
            <person name="Spatafora J."/>
            <person name="Crous P."/>
            <person name="Grigoriev I."/>
        </authorList>
    </citation>
    <scope>NUCLEOTIDE SEQUENCE</scope>
    <source>
        <strain evidence="16">CBS 113389</strain>
    </source>
</reference>
<sequence>MDFIPQASASRMHLSLRAKKGIDKYPAKAHAQRVGDQLGREKCIVALVGEKAEFFSNSDMPRPFRQDRYFYYISGCSEPGCSVTYDVEHDKLTLWLPPINLDRVYYDGRGSTVEQAMELYDIDEAVYLEHDERSNSNLCDWVNQRKADGCECIFIRNPLSGVDLSLYGREVDRPESPGLTLRKAMNACRAVKDEHEIALIRKANAVSAEGHVAILKSLHRLHSEPEVEGVYRGTCISLGTTEQSYGPICGAGEHASQLHYVTNKSQFADAEVLLIDAGAEWECYASDVTRTMPINKHEPGTWKSKEAKAVYKHVEKIQEKCIAMLRPGVHFMDVMLHSVHMAIDALLDLGILKGKHMDIFHDGVSAGFYPHGLGHHIGLEVHDVEPPTIKAQDKEEPWKARFADLQQAHARYVESTGTSLYSAQTTSTEPRHFSIDPTKCLSPSTPADAPLTPGMVVTIEPGIYFNAFVLETFYLDHPEHRKYIDRKVLERYMHVGGVRIEDDILITKDGYENLTTAPKGEEMLRIIRKGKK</sequence>
<evidence type="ECO:0000256" key="10">
    <source>
        <dbReference type="ARBA" id="ARBA00023049"/>
    </source>
</evidence>
<dbReference type="PROSITE" id="PS00491">
    <property type="entry name" value="PROLINE_PEPTIDASE"/>
    <property type="match status" value="1"/>
</dbReference>
<evidence type="ECO:0000256" key="9">
    <source>
        <dbReference type="ARBA" id="ARBA00022801"/>
    </source>
</evidence>
<dbReference type="InterPro" id="IPR036005">
    <property type="entry name" value="Creatinase/aminopeptidase-like"/>
</dbReference>
<dbReference type="PANTHER" id="PTHR43226:SF3">
    <property type="entry name" value="XAA-PRO AMINOPEPTIDASE AN0832-RELATED"/>
    <property type="match status" value="1"/>
</dbReference>
<dbReference type="SUPFAM" id="SSF53092">
    <property type="entry name" value="Creatinase/prolidase N-terminal domain"/>
    <property type="match status" value="1"/>
</dbReference>